<dbReference type="RefSeq" id="WP_092013843.1">
    <property type="nucleotide sequence ID" value="NZ_FOXH01000003.1"/>
</dbReference>
<dbReference type="AlphaFoldDB" id="A0A1I5Q7P6"/>
<gene>
    <name evidence="1" type="ORF">SAMN04515674_10353</name>
</gene>
<reference evidence="1 2" key="1">
    <citation type="submission" date="2016-10" db="EMBL/GenBank/DDBJ databases">
        <authorList>
            <person name="de Groot N.N."/>
        </authorList>
    </citation>
    <scope>NUCLEOTIDE SEQUENCE [LARGE SCALE GENOMIC DNA]</scope>
    <source>
        <strain evidence="2">E92,LMG 26720,CCM 7988</strain>
    </source>
</reference>
<dbReference type="Proteomes" id="UP000199306">
    <property type="component" value="Unassembled WGS sequence"/>
</dbReference>
<protein>
    <recommendedName>
        <fullName evidence="3">Lipoprotein</fullName>
    </recommendedName>
</protein>
<accession>A0A1I5Q7P6</accession>
<keyword evidence="2" id="KW-1185">Reference proteome</keyword>
<evidence type="ECO:0000313" key="1">
    <source>
        <dbReference type="EMBL" id="SFP42239.1"/>
    </source>
</evidence>
<evidence type="ECO:0008006" key="3">
    <source>
        <dbReference type="Google" id="ProtNLM"/>
    </source>
</evidence>
<dbReference type="OrthoDB" id="982178at2"/>
<evidence type="ECO:0000313" key="2">
    <source>
        <dbReference type="Proteomes" id="UP000199306"/>
    </source>
</evidence>
<organism evidence="1 2">
    <name type="scientific">Pseudarcicella hirudinis</name>
    <dbReference type="NCBI Taxonomy" id="1079859"/>
    <lineage>
        <taxon>Bacteria</taxon>
        <taxon>Pseudomonadati</taxon>
        <taxon>Bacteroidota</taxon>
        <taxon>Cytophagia</taxon>
        <taxon>Cytophagales</taxon>
        <taxon>Flectobacillaceae</taxon>
        <taxon>Pseudarcicella</taxon>
    </lineage>
</organism>
<dbReference type="EMBL" id="FOXH01000003">
    <property type="protein sequence ID" value="SFP42239.1"/>
    <property type="molecule type" value="Genomic_DNA"/>
</dbReference>
<dbReference type="PROSITE" id="PS51257">
    <property type="entry name" value="PROKAR_LIPOPROTEIN"/>
    <property type="match status" value="1"/>
</dbReference>
<dbReference type="STRING" id="1079859.SAMN04515674_10353"/>
<name>A0A1I5Q7P6_9BACT</name>
<sequence>MKKYIFISLVLFISGNMLLISCDFSKRLDTRAAVKEMKERELKRITITQLTTIVDELGKKITGELNGNLVRSLEDRKLIDSLSKKYNIQIFVGSPLKLKTASNGQKVNEILEAYQYNSENHIEQVDNVQKNEDGTLFYYTAPILAENQFKGLPKEKIEKLGELSKLDSLYFRRKNELIGLWMIRFERKEVIKRIDPKTLNK</sequence>
<proteinExistence type="predicted"/>